<organism evidence="6 7">
    <name type="scientific">Alkalibacterium pelagium</name>
    <dbReference type="NCBI Taxonomy" id="426702"/>
    <lineage>
        <taxon>Bacteria</taxon>
        <taxon>Bacillati</taxon>
        <taxon>Bacillota</taxon>
        <taxon>Bacilli</taxon>
        <taxon>Lactobacillales</taxon>
        <taxon>Carnobacteriaceae</taxon>
        <taxon>Alkalibacterium</taxon>
    </lineage>
</organism>
<dbReference type="GO" id="GO:0045892">
    <property type="term" value="P:negative regulation of DNA-templated transcription"/>
    <property type="evidence" value="ECO:0007669"/>
    <property type="project" value="InterPro"/>
</dbReference>
<dbReference type="SUPFAM" id="SSF48498">
    <property type="entry name" value="Tetracyclin repressor-like, C-terminal domain"/>
    <property type="match status" value="1"/>
</dbReference>
<dbReference type="STRING" id="426702.SAMN04488099_10953"/>
<keyword evidence="3" id="KW-0804">Transcription</keyword>
<dbReference type="GO" id="GO:0003677">
    <property type="term" value="F:DNA binding"/>
    <property type="evidence" value="ECO:0007669"/>
    <property type="project" value="UniProtKB-UniRule"/>
</dbReference>
<dbReference type="PROSITE" id="PS50977">
    <property type="entry name" value="HTH_TETR_2"/>
    <property type="match status" value="1"/>
</dbReference>
<dbReference type="InterPro" id="IPR001647">
    <property type="entry name" value="HTH_TetR"/>
</dbReference>
<dbReference type="EMBL" id="FNZU01000009">
    <property type="protein sequence ID" value="SEK97091.1"/>
    <property type="molecule type" value="Genomic_DNA"/>
</dbReference>
<reference evidence="7" key="1">
    <citation type="submission" date="2016-10" db="EMBL/GenBank/DDBJ databases">
        <authorList>
            <person name="Varghese N."/>
            <person name="Submissions S."/>
        </authorList>
    </citation>
    <scope>NUCLEOTIDE SEQUENCE [LARGE SCALE GENOMIC DNA]</scope>
    <source>
        <strain evidence="7">DSM 19183</strain>
    </source>
</reference>
<dbReference type="Pfam" id="PF08360">
    <property type="entry name" value="TetR_C_5"/>
    <property type="match status" value="1"/>
</dbReference>
<evidence type="ECO:0000313" key="6">
    <source>
        <dbReference type="EMBL" id="SEK97091.1"/>
    </source>
</evidence>
<name>A0A1H7LDQ9_9LACT</name>
<evidence type="ECO:0000259" key="5">
    <source>
        <dbReference type="PROSITE" id="PS50977"/>
    </source>
</evidence>
<evidence type="ECO:0000256" key="4">
    <source>
        <dbReference type="PROSITE-ProRule" id="PRU00335"/>
    </source>
</evidence>
<dbReference type="RefSeq" id="WP_091481357.1">
    <property type="nucleotide sequence ID" value="NZ_BJYC01000011.1"/>
</dbReference>
<evidence type="ECO:0000256" key="2">
    <source>
        <dbReference type="ARBA" id="ARBA00023125"/>
    </source>
</evidence>
<evidence type="ECO:0000313" key="7">
    <source>
        <dbReference type="Proteomes" id="UP000199081"/>
    </source>
</evidence>
<accession>A0A1H7LDQ9</accession>
<gene>
    <name evidence="6" type="ORF">SAMN04488099_10953</name>
</gene>
<dbReference type="Proteomes" id="UP000199081">
    <property type="component" value="Unassembled WGS sequence"/>
</dbReference>
<feature type="DNA-binding region" description="H-T-H motif" evidence="4">
    <location>
        <begin position="33"/>
        <end position="52"/>
    </location>
</feature>
<dbReference type="InterPro" id="IPR009057">
    <property type="entry name" value="Homeodomain-like_sf"/>
</dbReference>
<keyword evidence="1" id="KW-0805">Transcription regulation</keyword>
<dbReference type="PRINTS" id="PR00455">
    <property type="entry name" value="HTHTETR"/>
</dbReference>
<dbReference type="Pfam" id="PF00440">
    <property type="entry name" value="TetR_N"/>
    <property type="match status" value="1"/>
</dbReference>
<keyword evidence="7" id="KW-1185">Reference proteome</keyword>
<dbReference type="SUPFAM" id="SSF46689">
    <property type="entry name" value="Homeodomain-like"/>
    <property type="match status" value="1"/>
</dbReference>
<evidence type="ECO:0000256" key="1">
    <source>
        <dbReference type="ARBA" id="ARBA00023015"/>
    </source>
</evidence>
<dbReference type="InterPro" id="IPR023772">
    <property type="entry name" value="DNA-bd_HTH_TetR-type_CS"/>
</dbReference>
<dbReference type="Gene3D" id="1.10.10.60">
    <property type="entry name" value="Homeodomain-like"/>
    <property type="match status" value="1"/>
</dbReference>
<proteinExistence type="predicted"/>
<feature type="domain" description="HTH tetR-type" evidence="5">
    <location>
        <begin position="10"/>
        <end position="70"/>
    </location>
</feature>
<dbReference type="PANTHER" id="PTHR47506:SF6">
    <property type="entry name" value="HTH-TYPE TRANSCRIPTIONAL REPRESSOR NEMR"/>
    <property type="match status" value="1"/>
</dbReference>
<dbReference type="OrthoDB" id="9780824at2"/>
<keyword evidence="2 4" id="KW-0238">DNA-binding</keyword>
<dbReference type="AlphaFoldDB" id="A0A1H7LDQ9"/>
<dbReference type="InterPro" id="IPR036271">
    <property type="entry name" value="Tet_transcr_reg_TetR-rel_C_sf"/>
</dbReference>
<sequence length="198" mass="22597">MGRLADRDSRETREKILNEAISVFEVKGYNKTSMRDIQIKAQVSKGTIYYHFKNKEELFLCCIKKVSEESLKSWKEISSNLQSATDKLYAWTELGIIEMRSPKTKSLFEYTNQLTETEAGHEHVEGLLKNELDAVKIIIEEGKDTGEFRKDLNSHDTSVILMNLVTGFNEASLYGYKTLDEQKALGACAVRLFIEGLK</sequence>
<dbReference type="InterPro" id="IPR013571">
    <property type="entry name" value="Tscrpt_reg_QacR_C"/>
</dbReference>
<dbReference type="PROSITE" id="PS01081">
    <property type="entry name" value="HTH_TETR_1"/>
    <property type="match status" value="1"/>
</dbReference>
<protein>
    <submittedName>
        <fullName evidence="6">Transcriptional regulator, TetR family</fullName>
    </submittedName>
</protein>
<dbReference type="Gene3D" id="1.10.357.10">
    <property type="entry name" value="Tetracycline Repressor, domain 2"/>
    <property type="match status" value="1"/>
</dbReference>
<evidence type="ECO:0000256" key="3">
    <source>
        <dbReference type="ARBA" id="ARBA00023163"/>
    </source>
</evidence>
<dbReference type="PANTHER" id="PTHR47506">
    <property type="entry name" value="TRANSCRIPTIONAL REGULATORY PROTEIN"/>
    <property type="match status" value="1"/>
</dbReference>
<dbReference type="GO" id="GO:0003700">
    <property type="term" value="F:DNA-binding transcription factor activity"/>
    <property type="evidence" value="ECO:0007669"/>
    <property type="project" value="InterPro"/>
</dbReference>